<dbReference type="Pfam" id="PF01103">
    <property type="entry name" value="Omp85"/>
    <property type="match status" value="1"/>
</dbReference>
<dbReference type="Gene3D" id="2.40.160.50">
    <property type="entry name" value="membrane protein fhac: a member of the omp85/tpsb transporter family"/>
    <property type="match status" value="1"/>
</dbReference>
<sequence length="437" mass="49508">MIGFLSLHRLIPYHYTMHFCRNLLLSFCLLNQAVFASVKMQPVDSLYKTKDLQDVIRSFVKSKGDADTAKSHSNLSFFPSVGYTPSYGLELGLVLSGGENHGDPANTTFSIFNTNIFLSTNGLASAEFKHNDFSNENKWNLQGDYEVGRTIAMDYGLGTGRPHQGDDSFVLNGLPVTITPDVMPIQYTYLKLYEKVYRKLFDDFYAGMGVIVDGYQDIDRPRRGAARRRSYNVMYSIKNGYPLGGYWANGILFNLQYNTRDHPNRPYKGIYADVVLRLNSETLGSEHNATQLKTEFRKYWSLSSANPEHVLAFWLWGDYLLKGSLPYLELPGTGADADERGGRPYTIGRFKGTSFYFNEIEYRYPITENKLLSGIVFVNAQTGSNQQNIHLFERWNSGEGGGLRLLFNKYTRSNICMDYGVGNYGARGLFVALNETF</sequence>
<evidence type="ECO:0000256" key="1">
    <source>
        <dbReference type="ARBA" id="ARBA00004370"/>
    </source>
</evidence>
<protein>
    <submittedName>
        <fullName evidence="4">Surface antigen</fullName>
    </submittedName>
</protein>
<comment type="subcellular location">
    <subcellularLocation>
        <location evidence="1">Membrane</location>
    </subcellularLocation>
</comment>
<dbReference type="InterPro" id="IPR000184">
    <property type="entry name" value="Bac_surfAg_D15"/>
</dbReference>
<name>A0A1H1XSF1_MUCMA</name>
<accession>A0A1H1XSF1</accession>
<evidence type="ECO:0000313" key="5">
    <source>
        <dbReference type="Proteomes" id="UP000199679"/>
    </source>
</evidence>
<organism evidence="4 5">
    <name type="scientific">Mucilaginibacter mallensis</name>
    <dbReference type="NCBI Taxonomy" id="652787"/>
    <lineage>
        <taxon>Bacteria</taxon>
        <taxon>Pseudomonadati</taxon>
        <taxon>Bacteroidota</taxon>
        <taxon>Sphingobacteriia</taxon>
        <taxon>Sphingobacteriales</taxon>
        <taxon>Sphingobacteriaceae</taxon>
        <taxon>Mucilaginibacter</taxon>
    </lineage>
</organism>
<dbReference type="OrthoDB" id="621220at2"/>
<dbReference type="STRING" id="652787.SAMN05216490_2532"/>
<proteinExistence type="predicted"/>
<evidence type="ECO:0000256" key="2">
    <source>
        <dbReference type="ARBA" id="ARBA00023136"/>
    </source>
</evidence>
<keyword evidence="5" id="KW-1185">Reference proteome</keyword>
<keyword evidence="2" id="KW-0472">Membrane</keyword>
<dbReference type="AlphaFoldDB" id="A0A1H1XSF1"/>
<dbReference type="RefSeq" id="WP_091373114.1">
    <property type="nucleotide sequence ID" value="NZ_LT629740.1"/>
</dbReference>
<evidence type="ECO:0000259" key="3">
    <source>
        <dbReference type="Pfam" id="PF01103"/>
    </source>
</evidence>
<reference evidence="4 5" key="1">
    <citation type="submission" date="2016-10" db="EMBL/GenBank/DDBJ databases">
        <authorList>
            <person name="de Groot N.N."/>
        </authorList>
    </citation>
    <scope>NUCLEOTIDE SEQUENCE [LARGE SCALE GENOMIC DNA]</scope>
    <source>
        <strain evidence="4 5">MP1X4</strain>
    </source>
</reference>
<dbReference type="EMBL" id="LT629740">
    <property type="protein sequence ID" value="SDT12082.1"/>
    <property type="molecule type" value="Genomic_DNA"/>
</dbReference>
<dbReference type="GO" id="GO:0019867">
    <property type="term" value="C:outer membrane"/>
    <property type="evidence" value="ECO:0007669"/>
    <property type="project" value="InterPro"/>
</dbReference>
<feature type="domain" description="Bacterial surface antigen (D15)" evidence="3">
    <location>
        <begin position="239"/>
        <end position="420"/>
    </location>
</feature>
<gene>
    <name evidence="4" type="ORF">SAMN05216490_2532</name>
</gene>
<dbReference type="Proteomes" id="UP000199679">
    <property type="component" value="Chromosome I"/>
</dbReference>
<evidence type="ECO:0000313" key="4">
    <source>
        <dbReference type="EMBL" id="SDT12082.1"/>
    </source>
</evidence>